<evidence type="ECO:0000313" key="3">
    <source>
        <dbReference type="Proteomes" id="UP000694891"/>
    </source>
</evidence>
<evidence type="ECO:0000256" key="1">
    <source>
        <dbReference type="SAM" id="MobiDB-lite"/>
    </source>
</evidence>
<dbReference type="SUPFAM" id="SSF52058">
    <property type="entry name" value="L domain-like"/>
    <property type="match status" value="1"/>
</dbReference>
<evidence type="ECO:0000256" key="2">
    <source>
        <dbReference type="SAM" id="SignalP"/>
    </source>
</evidence>
<reference evidence="4" key="1">
    <citation type="submission" date="2025-08" db="UniProtKB">
        <authorList>
            <consortium name="RefSeq"/>
        </authorList>
    </citation>
    <scope>IDENTIFICATION</scope>
</reference>
<dbReference type="RefSeq" id="XP_008304367.1">
    <property type="nucleotide sequence ID" value="XM_008306145.1"/>
</dbReference>
<protein>
    <submittedName>
        <fullName evidence="4">Leucine-rich repeat-containing protein 2-like</fullName>
    </submittedName>
</protein>
<name>A0A9Y4NWB1_9TELE</name>
<dbReference type="Proteomes" id="UP000694891">
    <property type="component" value="Unplaced"/>
</dbReference>
<dbReference type="AlphaFoldDB" id="A0A9Y4NWB1"/>
<evidence type="ECO:0000313" key="4">
    <source>
        <dbReference type="RefSeq" id="XP_008304367.1"/>
    </source>
</evidence>
<dbReference type="Gene3D" id="3.80.10.10">
    <property type="entry name" value="Ribonuclease Inhibitor"/>
    <property type="match status" value="1"/>
</dbReference>
<gene>
    <name evidence="4" type="primary">LOC103375834</name>
</gene>
<keyword evidence="2" id="KW-0732">Signal</keyword>
<accession>A0A9Y4NWB1</accession>
<feature type="compositionally biased region" description="Basic and acidic residues" evidence="1">
    <location>
        <begin position="96"/>
        <end position="108"/>
    </location>
</feature>
<organism evidence="3 4">
    <name type="scientific">Stegastes partitus</name>
    <name type="common">bicolor damselfish</name>
    <dbReference type="NCBI Taxonomy" id="144197"/>
    <lineage>
        <taxon>Eukaryota</taxon>
        <taxon>Metazoa</taxon>
        <taxon>Chordata</taxon>
        <taxon>Craniata</taxon>
        <taxon>Vertebrata</taxon>
        <taxon>Euteleostomi</taxon>
        <taxon>Actinopterygii</taxon>
        <taxon>Neopterygii</taxon>
        <taxon>Teleostei</taxon>
        <taxon>Neoteleostei</taxon>
        <taxon>Acanthomorphata</taxon>
        <taxon>Ovalentaria</taxon>
        <taxon>Pomacentridae</taxon>
        <taxon>Stegastes</taxon>
    </lineage>
</organism>
<dbReference type="GeneID" id="103375834"/>
<feature type="signal peptide" evidence="2">
    <location>
        <begin position="1"/>
        <end position="18"/>
    </location>
</feature>
<feature type="chain" id="PRO_5041357738" evidence="2">
    <location>
        <begin position="19"/>
        <end position="138"/>
    </location>
</feature>
<keyword evidence="3" id="KW-1185">Reference proteome</keyword>
<proteinExistence type="predicted"/>
<dbReference type="InterPro" id="IPR032675">
    <property type="entry name" value="LRR_dom_sf"/>
</dbReference>
<feature type="region of interest" description="Disordered" evidence="1">
    <location>
        <begin position="71"/>
        <end position="108"/>
    </location>
</feature>
<sequence length="138" mass="16104">MCVGLLAVMCRLSQLVTLFVHKNNLSYLPHCLTNVSTLKVIVVSGDHLTCVPTKLCSNPDIKFIRLYDNPASEEKKKKKKQQEEEEEKKKRRRWRQQREEQQEKDGREKEFMEAYISSLQDRDAVPYSTTKVSISCLL</sequence>